<feature type="domain" description="GPI inositol-deacylase winged helix" evidence="3">
    <location>
        <begin position="541"/>
        <end position="617"/>
    </location>
</feature>
<sequence>MSSALAKASPLKTEIRLAQAVSEFEADLSNEQKSTFRTQKLQSLSTTPCPSDVMRLTAEVDCQISKKFGGQCFGPRFTNFLQGVQQFAALGDVVVGASQDLVACGVWSLVRMSLLSIVNMSAYIDKLSSLFMDIGRSAPRHQAMALLYPRSTKLQAYLFEYFIVVIGLCRHLFKFGQKSTVQQFTSSLNDATLKAFRTELDTWAVLIKEEVHLNEAQENSGFRALSRRMFQSASYQQIFATKLRVLDFCSTYNHQTTWKQIRKTGNTSLFMQLAGYQEWRDCSDPCTLMYTGKLGSGKSVLLANIVDDLNIPTKKEQSLVAYFFCRHDVLESLQARTILGSLARQLLCNVPDLTLSSKSFGDTKITGDTEEVLELLLQCFSPRHKVYFVLDGLDECEDKEKEVLVQAVQKIQKTLKVLVCASFRIEPNNCLQSITKQLVATRVVPIPDSNPDIEIFIEKDLERCLDQESLIIGDPALILDIQDALLRGSQGMFLWVVLQIQSLCSMKTDQAIREALADLPRDLPQTFARILHKSGNSQQSLQAKTLQLVLAAYRPLTTDELREALSVVPGDATWDPSKILNNVRSALACCGCLLTVDEEESTVRVVHHSVKQYILSGLNGEKNVSFSAEEAQRLMADVVVTYLSYGVFGTELSRTKVHPVMAQSAPSIIVHVTLESSSTTRHLATKLLRSRRQPAFDMSKSIAEARSSFSTKPENGFMFYTYAKSYWQDHILYVSGQKVNILRLSTKLIQSRMPEMSVVSNDYWMHCHWATENGNVMVLELLLKTGKIDANVKDNNKWMALMLLAAQKGHKNTVELLLGTGNVDADAKDEDGLTALMLAAQDGHKDTVELLLGTGNVD</sequence>
<dbReference type="PROSITE" id="PS50088">
    <property type="entry name" value="ANK_REPEAT"/>
    <property type="match status" value="1"/>
</dbReference>
<dbReference type="EMBL" id="ML976017">
    <property type="protein sequence ID" value="KAF1944372.1"/>
    <property type="molecule type" value="Genomic_DNA"/>
</dbReference>
<evidence type="ECO:0000259" key="3">
    <source>
        <dbReference type="Pfam" id="PF22939"/>
    </source>
</evidence>
<feature type="non-terminal residue" evidence="5">
    <location>
        <position position="858"/>
    </location>
</feature>
<dbReference type="Proteomes" id="UP000800038">
    <property type="component" value="Unassembled WGS sequence"/>
</dbReference>
<accession>A0A6A5SXA7</accession>
<dbReference type="InterPro" id="IPR036770">
    <property type="entry name" value="Ankyrin_rpt-contain_sf"/>
</dbReference>
<dbReference type="PANTHER" id="PTHR10039:SF10">
    <property type="entry name" value="NACHT DOMAIN-CONTAINING PROTEIN"/>
    <property type="match status" value="1"/>
</dbReference>
<dbReference type="InterPro" id="IPR054471">
    <property type="entry name" value="GPIID_WHD"/>
</dbReference>
<name>A0A6A5SXA7_9PLEO</name>
<dbReference type="Gene3D" id="1.25.40.20">
    <property type="entry name" value="Ankyrin repeat-containing domain"/>
    <property type="match status" value="1"/>
</dbReference>
<reference evidence="5" key="1">
    <citation type="journal article" date="2020" name="Stud. Mycol.">
        <title>101 Dothideomycetes genomes: a test case for predicting lifestyles and emergence of pathogens.</title>
        <authorList>
            <person name="Haridas S."/>
            <person name="Albert R."/>
            <person name="Binder M."/>
            <person name="Bloem J."/>
            <person name="Labutti K."/>
            <person name="Salamov A."/>
            <person name="Andreopoulos B."/>
            <person name="Baker S."/>
            <person name="Barry K."/>
            <person name="Bills G."/>
            <person name="Bluhm B."/>
            <person name="Cannon C."/>
            <person name="Castanera R."/>
            <person name="Culley D."/>
            <person name="Daum C."/>
            <person name="Ezra D."/>
            <person name="Gonzalez J."/>
            <person name="Henrissat B."/>
            <person name="Kuo A."/>
            <person name="Liang C."/>
            <person name="Lipzen A."/>
            <person name="Lutzoni F."/>
            <person name="Magnuson J."/>
            <person name="Mondo S."/>
            <person name="Nolan M."/>
            <person name="Ohm R."/>
            <person name="Pangilinan J."/>
            <person name="Park H.-J."/>
            <person name="Ramirez L."/>
            <person name="Alfaro M."/>
            <person name="Sun H."/>
            <person name="Tritt A."/>
            <person name="Yoshinaga Y."/>
            <person name="Zwiers L.-H."/>
            <person name="Turgeon B."/>
            <person name="Goodwin S."/>
            <person name="Spatafora J."/>
            <person name="Crous P."/>
            <person name="Grigoriev I."/>
        </authorList>
    </citation>
    <scope>NUCLEOTIDE SEQUENCE</scope>
    <source>
        <strain evidence="5">CBS 161.51</strain>
    </source>
</reference>
<dbReference type="SUPFAM" id="SSF48403">
    <property type="entry name" value="Ankyrin repeat"/>
    <property type="match status" value="1"/>
</dbReference>
<proteinExistence type="predicted"/>
<evidence type="ECO:0000313" key="5">
    <source>
        <dbReference type="EMBL" id="KAF1944372.1"/>
    </source>
</evidence>
<dbReference type="PANTHER" id="PTHR10039">
    <property type="entry name" value="AMELOGENIN"/>
    <property type="match status" value="1"/>
</dbReference>
<evidence type="ECO:0000313" key="6">
    <source>
        <dbReference type="Proteomes" id="UP000800038"/>
    </source>
</evidence>
<dbReference type="OrthoDB" id="7464126at2759"/>
<keyword evidence="1" id="KW-0677">Repeat</keyword>
<dbReference type="SMART" id="SM00248">
    <property type="entry name" value="ANK"/>
    <property type="match status" value="3"/>
</dbReference>
<dbReference type="Pfam" id="PF22939">
    <property type="entry name" value="WHD_GPIID"/>
    <property type="match status" value="1"/>
</dbReference>
<dbReference type="Pfam" id="PF12796">
    <property type="entry name" value="Ank_2"/>
    <property type="match status" value="1"/>
</dbReference>
<dbReference type="InterPro" id="IPR056884">
    <property type="entry name" value="NPHP3-like_N"/>
</dbReference>
<dbReference type="Pfam" id="PF24883">
    <property type="entry name" value="NPHP3_N"/>
    <property type="match status" value="1"/>
</dbReference>
<dbReference type="InterPro" id="IPR027417">
    <property type="entry name" value="P-loop_NTPase"/>
</dbReference>
<keyword evidence="2" id="KW-0040">ANK repeat</keyword>
<feature type="domain" description="Nephrocystin 3-like N-terminal" evidence="4">
    <location>
        <begin position="270"/>
        <end position="419"/>
    </location>
</feature>
<gene>
    <name evidence="5" type="ORF">EJ02DRAFT_398546</name>
</gene>
<keyword evidence="6" id="KW-1185">Reference proteome</keyword>
<feature type="repeat" description="ANK" evidence="2">
    <location>
        <begin position="831"/>
        <end position="855"/>
    </location>
</feature>
<organism evidence="5 6">
    <name type="scientific">Clathrospora elynae</name>
    <dbReference type="NCBI Taxonomy" id="706981"/>
    <lineage>
        <taxon>Eukaryota</taxon>
        <taxon>Fungi</taxon>
        <taxon>Dikarya</taxon>
        <taxon>Ascomycota</taxon>
        <taxon>Pezizomycotina</taxon>
        <taxon>Dothideomycetes</taxon>
        <taxon>Pleosporomycetidae</taxon>
        <taxon>Pleosporales</taxon>
        <taxon>Diademaceae</taxon>
        <taxon>Clathrospora</taxon>
    </lineage>
</organism>
<protein>
    <submittedName>
        <fullName evidence="5">Uncharacterized protein</fullName>
    </submittedName>
</protein>
<dbReference type="AlphaFoldDB" id="A0A6A5SXA7"/>
<dbReference type="PROSITE" id="PS50297">
    <property type="entry name" value="ANK_REP_REGION"/>
    <property type="match status" value="1"/>
</dbReference>
<dbReference type="Gene3D" id="3.40.50.300">
    <property type="entry name" value="P-loop containing nucleotide triphosphate hydrolases"/>
    <property type="match status" value="1"/>
</dbReference>
<dbReference type="InterPro" id="IPR002110">
    <property type="entry name" value="Ankyrin_rpt"/>
</dbReference>
<dbReference type="SUPFAM" id="SSF52540">
    <property type="entry name" value="P-loop containing nucleoside triphosphate hydrolases"/>
    <property type="match status" value="1"/>
</dbReference>
<evidence type="ECO:0000256" key="2">
    <source>
        <dbReference type="PROSITE-ProRule" id="PRU00023"/>
    </source>
</evidence>
<evidence type="ECO:0000256" key="1">
    <source>
        <dbReference type="ARBA" id="ARBA00022737"/>
    </source>
</evidence>
<evidence type="ECO:0000259" key="4">
    <source>
        <dbReference type="Pfam" id="PF24883"/>
    </source>
</evidence>